<dbReference type="Gene3D" id="3.40.50.720">
    <property type="entry name" value="NAD(P)-binding Rossmann-like Domain"/>
    <property type="match status" value="1"/>
</dbReference>
<accession>A0ABW7XGH3</accession>
<dbReference type="Gene3D" id="3.90.25.10">
    <property type="entry name" value="UDP-galactose 4-epimerase, domain 1"/>
    <property type="match status" value="1"/>
</dbReference>
<name>A0ABW7XGH3_9MICO</name>
<dbReference type="RefSeq" id="WP_397402664.1">
    <property type="nucleotide sequence ID" value="NZ_JBIRYI010000003.1"/>
</dbReference>
<evidence type="ECO:0000313" key="3">
    <source>
        <dbReference type="Proteomes" id="UP001611580"/>
    </source>
</evidence>
<feature type="compositionally biased region" description="Low complexity" evidence="1">
    <location>
        <begin position="1"/>
        <end position="15"/>
    </location>
</feature>
<evidence type="ECO:0000256" key="1">
    <source>
        <dbReference type="SAM" id="MobiDB-lite"/>
    </source>
</evidence>
<organism evidence="2 3">
    <name type="scientific">Promicromonospora kroppenstedtii</name>
    <dbReference type="NCBI Taxonomy" id="440482"/>
    <lineage>
        <taxon>Bacteria</taxon>
        <taxon>Bacillati</taxon>
        <taxon>Actinomycetota</taxon>
        <taxon>Actinomycetes</taxon>
        <taxon>Micrococcales</taxon>
        <taxon>Promicromonosporaceae</taxon>
        <taxon>Promicromonospora</taxon>
    </lineage>
</organism>
<dbReference type="PANTHER" id="PTHR43162">
    <property type="match status" value="1"/>
</dbReference>
<dbReference type="InterPro" id="IPR036291">
    <property type="entry name" value="NAD(P)-bd_dom_sf"/>
</dbReference>
<feature type="region of interest" description="Disordered" evidence="1">
    <location>
        <begin position="1"/>
        <end position="24"/>
    </location>
</feature>
<comment type="caution">
    <text evidence="2">The sequence shown here is derived from an EMBL/GenBank/DDBJ whole genome shotgun (WGS) entry which is preliminary data.</text>
</comment>
<dbReference type="SUPFAM" id="SSF51735">
    <property type="entry name" value="NAD(P)-binding Rossmann-fold domains"/>
    <property type="match status" value="1"/>
</dbReference>
<dbReference type="PANTHER" id="PTHR43162:SF1">
    <property type="entry name" value="PRESTALK A DIFFERENTIATION PROTEIN A"/>
    <property type="match status" value="1"/>
</dbReference>
<reference evidence="2 3" key="1">
    <citation type="submission" date="2024-10" db="EMBL/GenBank/DDBJ databases">
        <title>The Natural Products Discovery Center: Release of the First 8490 Sequenced Strains for Exploring Actinobacteria Biosynthetic Diversity.</title>
        <authorList>
            <person name="Kalkreuter E."/>
            <person name="Kautsar S.A."/>
            <person name="Yang D."/>
            <person name="Bader C.D."/>
            <person name="Teijaro C.N."/>
            <person name="Fluegel L."/>
            <person name="Davis C.M."/>
            <person name="Simpson J.R."/>
            <person name="Lauterbach L."/>
            <person name="Steele A.D."/>
            <person name="Gui C."/>
            <person name="Meng S."/>
            <person name="Li G."/>
            <person name="Viehrig K."/>
            <person name="Ye F."/>
            <person name="Su P."/>
            <person name="Kiefer A.F."/>
            <person name="Nichols A."/>
            <person name="Cepeda A.J."/>
            <person name="Yan W."/>
            <person name="Fan B."/>
            <person name="Jiang Y."/>
            <person name="Adhikari A."/>
            <person name="Zheng C.-J."/>
            <person name="Schuster L."/>
            <person name="Cowan T.M."/>
            <person name="Smanski M.J."/>
            <person name="Chevrette M.G."/>
            <person name="De Carvalho L.P.S."/>
            <person name="Shen B."/>
        </authorList>
    </citation>
    <scope>NUCLEOTIDE SEQUENCE [LARGE SCALE GENOMIC DNA]</scope>
    <source>
        <strain evidence="2 3">NPDC019481</strain>
    </source>
</reference>
<evidence type="ECO:0000313" key="2">
    <source>
        <dbReference type="EMBL" id="MFI2486611.1"/>
    </source>
</evidence>
<protein>
    <submittedName>
        <fullName evidence="2">NmrA family transcriptional regulator</fullName>
    </submittedName>
</protein>
<proteinExistence type="predicted"/>
<gene>
    <name evidence="2" type="ORF">ACH47X_06845</name>
</gene>
<sequence length="286" mass="29908">MTTSQASSQAPTTAPILVTGGTGRTGRRVADRLRAQGRPVRIASRSGAVPFDWHDEAGWDAALAGTAAVYLCYSPDLALPGADAVVDAFTTRAVRHGVERVVLLSGRGEEGARACEDIALAAAPATTVVRCSWFQENFSEHFLLDGVLDGRIAVPADQVREPFVSLEDVADVAALALTSDAHAGEVLELTGPEALTFTQVARLLSDATGRPVEHAALTPDDFVAELTAAGVHPDEAAGLAWLFQEVLDGRNTATTDTVERVLGRAATPFDVFAKTAAAAGAWVPRA</sequence>
<keyword evidence="3" id="KW-1185">Reference proteome</keyword>
<dbReference type="EMBL" id="JBIRYI010000003">
    <property type="protein sequence ID" value="MFI2486611.1"/>
    <property type="molecule type" value="Genomic_DNA"/>
</dbReference>
<dbReference type="InterPro" id="IPR051604">
    <property type="entry name" value="Ergot_Alk_Oxidoreductase"/>
</dbReference>
<dbReference type="Proteomes" id="UP001611580">
    <property type="component" value="Unassembled WGS sequence"/>
</dbReference>